<keyword evidence="8" id="KW-0378">Hydrolase</keyword>
<comment type="caution">
    <text evidence="13">The sequence shown here is derived from an EMBL/GenBank/DDBJ whole genome shotgun (WGS) entry which is preliminary data.</text>
</comment>
<evidence type="ECO:0000313" key="14">
    <source>
        <dbReference type="Proteomes" id="UP000824201"/>
    </source>
</evidence>
<name>A0A9D1EFA5_9FIRM</name>
<evidence type="ECO:0000313" key="13">
    <source>
        <dbReference type="EMBL" id="HIR88928.1"/>
    </source>
</evidence>
<keyword evidence="6" id="KW-0479">Metal-binding</keyword>
<evidence type="ECO:0000256" key="5">
    <source>
        <dbReference type="ARBA" id="ARBA00022485"/>
    </source>
</evidence>
<dbReference type="EC" id="3.2.2.27" evidence="3"/>
<gene>
    <name evidence="13" type="ORF">IAC96_08275</name>
</gene>
<evidence type="ECO:0000256" key="2">
    <source>
        <dbReference type="ARBA" id="ARBA00006521"/>
    </source>
</evidence>
<dbReference type="InterPro" id="IPR005122">
    <property type="entry name" value="Uracil-DNA_glycosylase-like"/>
</dbReference>
<evidence type="ECO:0000256" key="4">
    <source>
        <dbReference type="ARBA" id="ARBA00019403"/>
    </source>
</evidence>
<dbReference type="PANTHER" id="PTHR33693">
    <property type="entry name" value="TYPE-5 URACIL-DNA GLYCOSYLASE"/>
    <property type="match status" value="1"/>
</dbReference>
<dbReference type="InterPro" id="IPR051536">
    <property type="entry name" value="UDG_Type-4/5"/>
</dbReference>
<comment type="catalytic activity">
    <reaction evidence="1">
        <text>Hydrolyzes single-stranded DNA or mismatched double-stranded DNA and polynucleotides, releasing free uracil.</text>
        <dbReference type="EC" id="3.2.2.27"/>
    </reaction>
</comment>
<dbReference type="InterPro" id="IPR036895">
    <property type="entry name" value="Uracil-DNA_glycosylase-like_sf"/>
</dbReference>
<dbReference type="NCBIfam" id="TIGR00758">
    <property type="entry name" value="UDG_fam4"/>
    <property type="match status" value="1"/>
</dbReference>
<dbReference type="AlphaFoldDB" id="A0A9D1EFA5"/>
<keyword evidence="10" id="KW-0411">Iron-sulfur</keyword>
<reference evidence="13" key="1">
    <citation type="submission" date="2020-10" db="EMBL/GenBank/DDBJ databases">
        <authorList>
            <person name="Gilroy R."/>
        </authorList>
    </citation>
    <scope>NUCLEOTIDE SEQUENCE</scope>
    <source>
        <strain evidence="13">ChiW13-3771</strain>
    </source>
</reference>
<proteinExistence type="inferred from homology"/>
<evidence type="ECO:0000256" key="8">
    <source>
        <dbReference type="ARBA" id="ARBA00022801"/>
    </source>
</evidence>
<dbReference type="SMART" id="SM00986">
    <property type="entry name" value="UDG"/>
    <property type="match status" value="1"/>
</dbReference>
<dbReference type="InterPro" id="IPR005273">
    <property type="entry name" value="Ura-DNA_glyco_family4"/>
</dbReference>
<dbReference type="CDD" id="cd10030">
    <property type="entry name" value="UDG-F4_TTUDGA_SPO1dp_like"/>
    <property type="match status" value="1"/>
</dbReference>
<evidence type="ECO:0000256" key="7">
    <source>
        <dbReference type="ARBA" id="ARBA00022763"/>
    </source>
</evidence>
<dbReference type="GO" id="GO:0046872">
    <property type="term" value="F:metal ion binding"/>
    <property type="evidence" value="ECO:0007669"/>
    <property type="project" value="UniProtKB-KW"/>
</dbReference>
<evidence type="ECO:0000256" key="6">
    <source>
        <dbReference type="ARBA" id="ARBA00022723"/>
    </source>
</evidence>
<protein>
    <recommendedName>
        <fullName evidence="4">Type-4 uracil-DNA glycosylase</fullName>
        <ecNumber evidence="3">3.2.2.27</ecNumber>
    </recommendedName>
</protein>
<evidence type="ECO:0000256" key="10">
    <source>
        <dbReference type="ARBA" id="ARBA00023014"/>
    </source>
</evidence>
<dbReference type="PANTHER" id="PTHR33693:SF1">
    <property type="entry name" value="TYPE-4 URACIL-DNA GLYCOSYLASE"/>
    <property type="match status" value="1"/>
</dbReference>
<evidence type="ECO:0000256" key="1">
    <source>
        <dbReference type="ARBA" id="ARBA00001400"/>
    </source>
</evidence>
<keyword evidence="11" id="KW-0234">DNA repair</keyword>
<feature type="domain" description="Uracil-DNA glycosylase-like" evidence="12">
    <location>
        <begin position="28"/>
        <end position="174"/>
    </location>
</feature>
<sequence length="187" mass="21757">MYTWEELYHFINHCNRCELCQTRNFPVMGRGNIQSRIQFISEAPGAQEDIQGIPFVGPSGQLFDKLLSLVSMTRNDLYLTNIVKCRPPHNRDPKESEQEACIPYLKYETLLVKPLVIVCLGRIAAKRIIRSDYRITQEHGTWIYRKNCWLTATYHPSAVLRDPRKMDAIIKDFESIKQKIDEVKAAQ</sequence>
<dbReference type="SUPFAM" id="SSF52141">
    <property type="entry name" value="Uracil-DNA glycosylase-like"/>
    <property type="match status" value="1"/>
</dbReference>
<dbReference type="Pfam" id="PF03167">
    <property type="entry name" value="UDG"/>
    <property type="match status" value="1"/>
</dbReference>
<evidence type="ECO:0000256" key="9">
    <source>
        <dbReference type="ARBA" id="ARBA00023004"/>
    </source>
</evidence>
<evidence type="ECO:0000256" key="3">
    <source>
        <dbReference type="ARBA" id="ARBA00012030"/>
    </source>
</evidence>
<dbReference type="GO" id="GO:0006281">
    <property type="term" value="P:DNA repair"/>
    <property type="evidence" value="ECO:0007669"/>
    <property type="project" value="UniProtKB-KW"/>
</dbReference>
<comment type="similarity">
    <text evidence="2">Belongs to the uracil-DNA glycosylase (UDG) superfamily. Type 4 (UDGa) family.</text>
</comment>
<keyword evidence="9" id="KW-0408">Iron</keyword>
<dbReference type="Gene3D" id="3.40.470.10">
    <property type="entry name" value="Uracil-DNA glycosylase-like domain"/>
    <property type="match status" value="1"/>
</dbReference>
<keyword evidence="5" id="KW-0004">4Fe-4S</keyword>
<dbReference type="EMBL" id="DVHN01000105">
    <property type="protein sequence ID" value="HIR88928.1"/>
    <property type="molecule type" value="Genomic_DNA"/>
</dbReference>
<keyword evidence="7" id="KW-0227">DNA damage</keyword>
<organism evidence="13 14">
    <name type="scientific">Candidatus Fimimorpha faecalis</name>
    <dbReference type="NCBI Taxonomy" id="2840824"/>
    <lineage>
        <taxon>Bacteria</taxon>
        <taxon>Bacillati</taxon>
        <taxon>Bacillota</taxon>
        <taxon>Clostridia</taxon>
        <taxon>Eubacteriales</taxon>
        <taxon>Candidatus Fimimorpha</taxon>
    </lineage>
</organism>
<dbReference type="GO" id="GO:0004844">
    <property type="term" value="F:uracil DNA N-glycosylase activity"/>
    <property type="evidence" value="ECO:0007669"/>
    <property type="project" value="UniProtKB-EC"/>
</dbReference>
<evidence type="ECO:0000259" key="12">
    <source>
        <dbReference type="SMART" id="SM00986"/>
    </source>
</evidence>
<dbReference type="SMART" id="SM00987">
    <property type="entry name" value="UreE_C"/>
    <property type="match status" value="1"/>
</dbReference>
<reference evidence="13" key="2">
    <citation type="journal article" date="2021" name="PeerJ">
        <title>Extensive microbial diversity within the chicken gut microbiome revealed by metagenomics and culture.</title>
        <authorList>
            <person name="Gilroy R."/>
            <person name="Ravi A."/>
            <person name="Getino M."/>
            <person name="Pursley I."/>
            <person name="Horton D.L."/>
            <person name="Alikhan N.F."/>
            <person name="Baker D."/>
            <person name="Gharbi K."/>
            <person name="Hall N."/>
            <person name="Watson M."/>
            <person name="Adriaenssens E.M."/>
            <person name="Foster-Nyarko E."/>
            <person name="Jarju S."/>
            <person name="Secka A."/>
            <person name="Antonio M."/>
            <person name="Oren A."/>
            <person name="Chaudhuri R.R."/>
            <person name="La Ragione R."/>
            <person name="Hildebrand F."/>
            <person name="Pallen M.J."/>
        </authorList>
    </citation>
    <scope>NUCLEOTIDE SEQUENCE</scope>
    <source>
        <strain evidence="13">ChiW13-3771</strain>
    </source>
</reference>
<accession>A0A9D1EFA5</accession>
<dbReference type="Proteomes" id="UP000824201">
    <property type="component" value="Unassembled WGS sequence"/>
</dbReference>
<evidence type="ECO:0000256" key="11">
    <source>
        <dbReference type="ARBA" id="ARBA00023204"/>
    </source>
</evidence>
<dbReference type="GO" id="GO:0051539">
    <property type="term" value="F:4 iron, 4 sulfur cluster binding"/>
    <property type="evidence" value="ECO:0007669"/>
    <property type="project" value="UniProtKB-KW"/>
</dbReference>